<reference evidence="1" key="1">
    <citation type="submission" date="2014-11" db="EMBL/GenBank/DDBJ databases">
        <authorList>
            <person name="Amaro Gonzalez C."/>
        </authorList>
    </citation>
    <scope>NUCLEOTIDE SEQUENCE</scope>
</reference>
<protein>
    <submittedName>
        <fullName evidence="1">Uncharacterized protein</fullName>
    </submittedName>
</protein>
<proteinExistence type="predicted"/>
<reference evidence="1" key="2">
    <citation type="journal article" date="2015" name="Fish Shellfish Immunol.">
        <title>Early steps in the European eel (Anguilla anguilla)-Vibrio vulnificus interaction in the gills: Role of the RtxA13 toxin.</title>
        <authorList>
            <person name="Callol A."/>
            <person name="Pajuelo D."/>
            <person name="Ebbesson L."/>
            <person name="Teles M."/>
            <person name="MacKenzie S."/>
            <person name="Amaro C."/>
        </authorList>
    </citation>
    <scope>NUCLEOTIDE SEQUENCE</scope>
</reference>
<sequence length="41" mass="4897">MINSLWHLCNLLMTYNFSMNSLKFVPLHEQKKHSARQAKVH</sequence>
<organism evidence="1">
    <name type="scientific">Anguilla anguilla</name>
    <name type="common">European freshwater eel</name>
    <name type="synonym">Muraena anguilla</name>
    <dbReference type="NCBI Taxonomy" id="7936"/>
    <lineage>
        <taxon>Eukaryota</taxon>
        <taxon>Metazoa</taxon>
        <taxon>Chordata</taxon>
        <taxon>Craniata</taxon>
        <taxon>Vertebrata</taxon>
        <taxon>Euteleostomi</taxon>
        <taxon>Actinopterygii</taxon>
        <taxon>Neopterygii</taxon>
        <taxon>Teleostei</taxon>
        <taxon>Anguilliformes</taxon>
        <taxon>Anguillidae</taxon>
        <taxon>Anguilla</taxon>
    </lineage>
</organism>
<evidence type="ECO:0000313" key="1">
    <source>
        <dbReference type="EMBL" id="JAH66597.1"/>
    </source>
</evidence>
<accession>A0A0E9ULC2</accession>
<name>A0A0E9ULC2_ANGAN</name>
<dbReference type="EMBL" id="GBXM01041980">
    <property type="protein sequence ID" value="JAH66597.1"/>
    <property type="molecule type" value="Transcribed_RNA"/>
</dbReference>
<dbReference type="AlphaFoldDB" id="A0A0E9ULC2"/>